<reference evidence="3" key="1">
    <citation type="submission" date="2018-09" db="EMBL/GenBank/DDBJ databases">
        <title>Nocardia yunnanensis sp. nov., an actinomycete isolated from a soil sample.</title>
        <authorList>
            <person name="Zhang J."/>
        </authorList>
    </citation>
    <scope>NUCLEOTIDE SEQUENCE [LARGE SCALE GENOMIC DNA]</scope>
    <source>
        <strain evidence="3">21-3</strain>
    </source>
</reference>
<keyword evidence="1" id="KW-0472">Membrane</keyword>
<organism evidence="2 3">
    <name type="scientific">Qipengyuania flava</name>
    <dbReference type="NCBI Taxonomy" id="192812"/>
    <lineage>
        <taxon>Bacteria</taxon>
        <taxon>Pseudomonadati</taxon>
        <taxon>Pseudomonadota</taxon>
        <taxon>Alphaproteobacteria</taxon>
        <taxon>Sphingomonadales</taxon>
        <taxon>Erythrobacteraceae</taxon>
        <taxon>Qipengyuania</taxon>
    </lineage>
</organism>
<dbReference type="AlphaFoldDB" id="A0A5P6NE46"/>
<dbReference type="Proteomes" id="UP000325385">
    <property type="component" value="Chromosome"/>
</dbReference>
<evidence type="ECO:0000313" key="2">
    <source>
        <dbReference type="EMBL" id="QFI63463.1"/>
    </source>
</evidence>
<evidence type="ECO:0000256" key="1">
    <source>
        <dbReference type="SAM" id="Phobius"/>
    </source>
</evidence>
<protein>
    <submittedName>
        <fullName evidence="2">Uncharacterized protein</fullName>
    </submittedName>
</protein>
<dbReference type="EMBL" id="CP032228">
    <property type="protein sequence ID" value="QFI63463.1"/>
    <property type="molecule type" value="Genomic_DNA"/>
</dbReference>
<keyword evidence="1" id="KW-1133">Transmembrane helix</keyword>
<feature type="transmembrane region" description="Helical" evidence="1">
    <location>
        <begin position="39"/>
        <end position="57"/>
    </location>
</feature>
<feature type="transmembrane region" description="Helical" evidence="1">
    <location>
        <begin position="69"/>
        <end position="92"/>
    </location>
</feature>
<gene>
    <name evidence="2" type="ORF">D0Y83_09385</name>
</gene>
<evidence type="ECO:0000313" key="3">
    <source>
        <dbReference type="Proteomes" id="UP000325385"/>
    </source>
</evidence>
<sequence>MLQRNIAQMMLVLSPPLVWLTYLEFFVHSGANVGIRQACVVLIAMFMSGSSILFRKWPFDGWPRYAEALAYGICGISALLLIVFLCTSGIALL</sequence>
<accession>A0A5P6NE46</accession>
<keyword evidence="1" id="KW-0812">Transmembrane</keyword>
<name>A0A5P6NE46_9SPHN</name>
<proteinExistence type="predicted"/>